<dbReference type="EMBL" id="GECZ01000512">
    <property type="protein sequence ID" value="JAS69257.1"/>
    <property type="molecule type" value="Transcribed_RNA"/>
</dbReference>
<name>A0A1B6H3N2_9HEMI</name>
<proteinExistence type="predicted"/>
<reference evidence="2" key="1">
    <citation type="submission" date="2015-11" db="EMBL/GenBank/DDBJ databases">
        <title>De novo transcriptome assembly of four potential Pierce s Disease insect vectors from Arizona vineyards.</title>
        <authorList>
            <person name="Tassone E.E."/>
        </authorList>
    </citation>
    <scope>NUCLEOTIDE SEQUENCE</scope>
</reference>
<organism evidence="2">
    <name type="scientific">Cuerna arida</name>
    <dbReference type="NCBI Taxonomy" id="1464854"/>
    <lineage>
        <taxon>Eukaryota</taxon>
        <taxon>Metazoa</taxon>
        <taxon>Ecdysozoa</taxon>
        <taxon>Arthropoda</taxon>
        <taxon>Hexapoda</taxon>
        <taxon>Insecta</taxon>
        <taxon>Pterygota</taxon>
        <taxon>Neoptera</taxon>
        <taxon>Paraneoptera</taxon>
        <taxon>Hemiptera</taxon>
        <taxon>Auchenorrhyncha</taxon>
        <taxon>Membracoidea</taxon>
        <taxon>Cicadellidae</taxon>
        <taxon>Cicadellinae</taxon>
        <taxon>Proconiini</taxon>
        <taxon>Cuerna</taxon>
    </lineage>
</organism>
<feature type="compositionally biased region" description="Basic and acidic residues" evidence="1">
    <location>
        <begin position="174"/>
        <end position="186"/>
    </location>
</feature>
<dbReference type="SUPFAM" id="SSF57903">
    <property type="entry name" value="FYVE/PHD zinc finger"/>
    <property type="match status" value="1"/>
</dbReference>
<feature type="non-terminal residue" evidence="2">
    <location>
        <position position="186"/>
    </location>
</feature>
<feature type="region of interest" description="Disordered" evidence="1">
    <location>
        <begin position="167"/>
        <end position="186"/>
    </location>
</feature>
<accession>A0A1B6H3N2</accession>
<feature type="non-terminal residue" evidence="2">
    <location>
        <position position="1"/>
    </location>
</feature>
<dbReference type="Gene3D" id="3.30.40.10">
    <property type="entry name" value="Zinc/RING finger domain, C3HC4 (zinc finger)"/>
    <property type="match status" value="1"/>
</dbReference>
<protein>
    <recommendedName>
        <fullName evidence="3">PHD-type domain-containing protein</fullName>
    </recommendedName>
</protein>
<sequence length="186" mass="21105">PYFFPRISCGKDQSVVCKYEIKCDQVLQCDGLCDLRFHTKCVSVSRNEFQTICKLKPKIQWMCDMCVQRLGSMKNHVVSASEYFNLHEMVGKLTGLIKDVVNDNIIINSKLDKVTLKVNSFNNADQQVIRIPEIEKIIDSPAPAAVMKSKSMELNEISSKRILRSMTGSKINRKPCEKSDKRNGNG</sequence>
<evidence type="ECO:0008006" key="3">
    <source>
        <dbReference type="Google" id="ProtNLM"/>
    </source>
</evidence>
<evidence type="ECO:0000256" key="1">
    <source>
        <dbReference type="SAM" id="MobiDB-lite"/>
    </source>
</evidence>
<dbReference type="AlphaFoldDB" id="A0A1B6H3N2"/>
<evidence type="ECO:0000313" key="2">
    <source>
        <dbReference type="EMBL" id="JAS69257.1"/>
    </source>
</evidence>
<gene>
    <name evidence="2" type="ORF">g.47877</name>
</gene>
<dbReference type="InterPro" id="IPR013083">
    <property type="entry name" value="Znf_RING/FYVE/PHD"/>
</dbReference>
<dbReference type="InterPro" id="IPR011011">
    <property type="entry name" value="Znf_FYVE_PHD"/>
</dbReference>